<evidence type="ECO:0000313" key="1">
    <source>
        <dbReference type="EMBL" id="SLN74299.1"/>
    </source>
</evidence>
<dbReference type="EMBL" id="FWFR01000003">
    <property type="protein sequence ID" value="SLN74299.1"/>
    <property type="molecule type" value="Genomic_DNA"/>
</dbReference>
<dbReference type="Pfam" id="PF06258">
    <property type="entry name" value="Mito_fiss_Elm1"/>
    <property type="match status" value="1"/>
</dbReference>
<dbReference type="AlphaFoldDB" id="A0A1Y5TVK1"/>
<dbReference type="Proteomes" id="UP000193200">
    <property type="component" value="Unassembled WGS sequence"/>
</dbReference>
<proteinExistence type="predicted"/>
<keyword evidence="2" id="KW-1185">Reference proteome</keyword>
<dbReference type="InterPro" id="IPR009367">
    <property type="entry name" value="Elm1-like"/>
</dbReference>
<dbReference type="RefSeq" id="WP_176245155.1">
    <property type="nucleotide sequence ID" value="NZ_FWFR01000003.1"/>
</dbReference>
<accession>A0A1Y5TVK1</accession>
<sequence>MPRLVCWVISEGRPGIENQCLGLAEALARTAPAGTGLEIVTKRIRIAPPWRWLPHRFWPEPLRCLGPQGDRLAPPWPDLLICAGRVSVAPSLAVKAASGGLCQAIRLERPYGSGAAFDLVVTPAHDRYEGSNVLHSSGALNRVRPDLLSAAAREFAALAESLPTPLTAVLIGGDSKAYRMTPESLRDLAAGLRAACEANGGGLLITGSRRTPPAAMAAFREAIGGLPHYLWDGSGANPYYGFLGLAETIVTTCDSVSMLSEACATGKPVYVHELPGRGGKLRAFLDRLYAENRARRFAGRLEHWRCEPLDDATAIARAIWLRQPGQPATVS</sequence>
<evidence type="ECO:0000313" key="2">
    <source>
        <dbReference type="Proteomes" id="UP000193200"/>
    </source>
</evidence>
<dbReference type="PANTHER" id="PTHR33986:SF15">
    <property type="entry name" value="MITOCHONDRIAL FISSION PROTEIN ELM1"/>
    <property type="match status" value="1"/>
</dbReference>
<name>A0A1Y5TVK1_9PROT</name>
<reference evidence="1 2" key="1">
    <citation type="submission" date="2017-03" db="EMBL/GenBank/DDBJ databases">
        <authorList>
            <person name="Afonso C.L."/>
            <person name="Miller P.J."/>
            <person name="Scott M.A."/>
            <person name="Spackman E."/>
            <person name="Goraichik I."/>
            <person name="Dimitrov K.M."/>
            <person name="Suarez D.L."/>
            <person name="Swayne D.E."/>
        </authorList>
    </citation>
    <scope>NUCLEOTIDE SEQUENCE [LARGE SCALE GENOMIC DNA]</scope>
    <source>
        <strain evidence="1 2">CECT 7691</strain>
    </source>
</reference>
<organism evidence="1 2">
    <name type="scientific">Oceanibacterium hippocampi</name>
    <dbReference type="NCBI Taxonomy" id="745714"/>
    <lineage>
        <taxon>Bacteria</taxon>
        <taxon>Pseudomonadati</taxon>
        <taxon>Pseudomonadota</taxon>
        <taxon>Alphaproteobacteria</taxon>
        <taxon>Sneathiellales</taxon>
        <taxon>Sneathiellaceae</taxon>
        <taxon>Oceanibacterium</taxon>
    </lineage>
</organism>
<protein>
    <recommendedName>
        <fullName evidence="3">Nucleoside-diphosphate sugar epimerase</fullName>
    </recommendedName>
</protein>
<evidence type="ECO:0008006" key="3">
    <source>
        <dbReference type="Google" id="ProtNLM"/>
    </source>
</evidence>
<dbReference type="InParanoid" id="A0A1Y5TVK1"/>
<gene>
    <name evidence="1" type="ORF">OCH7691_03728</name>
</gene>
<dbReference type="PANTHER" id="PTHR33986">
    <property type="entry name" value="OS02G0535700 PROTEIN"/>
    <property type="match status" value="1"/>
</dbReference>